<keyword evidence="2" id="KW-1185">Reference proteome</keyword>
<gene>
    <name evidence="1" type="ORF">FHW36_105200</name>
</gene>
<dbReference type="InterPro" id="IPR040547">
    <property type="entry name" value="CdiI"/>
</dbReference>
<dbReference type="EMBL" id="VIWO01000005">
    <property type="protein sequence ID" value="TWF39761.1"/>
    <property type="molecule type" value="Genomic_DNA"/>
</dbReference>
<proteinExistence type="predicted"/>
<dbReference type="OrthoDB" id="4829274at2"/>
<dbReference type="Proteomes" id="UP000320811">
    <property type="component" value="Unassembled WGS sequence"/>
</dbReference>
<dbReference type="CDD" id="cd20691">
    <property type="entry name" value="CdiI_EC536-like"/>
    <property type="match status" value="1"/>
</dbReference>
<evidence type="ECO:0000313" key="2">
    <source>
        <dbReference type="Proteomes" id="UP000320811"/>
    </source>
</evidence>
<evidence type="ECO:0000313" key="1">
    <source>
        <dbReference type="EMBL" id="TWF39761.1"/>
    </source>
</evidence>
<protein>
    <submittedName>
        <fullName evidence="1">Uncharacterized protein</fullName>
    </submittedName>
</protein>
<name>A0A561PNR6_9BACT</name>
<dbReference type="Pfam" id="PF18616">
    <property type="entry name" value="CdiI_3"/>
    <property type="match status" value="1"/>
</dbReference>
<organism evidence="1 2">
    <name type="scientific">Chitinophaga polysaccharea</name>
    <dbReference type="NCBI Taxonomy" id="1293035"/>
    <lineage>
        <taxon>Bacteria</taxon>
        <taxon>Pseudomonadati</taxon>
        <taxon>Bacteroidota</taxon>
        <taxon>Chitinophagia</taxon>
        <taxon>Chitinophagales</taxon>
        <taxon>Chitinophagaceae</taxon>
        <taxon>Chitinophaga</taxon>
    </lineage>
</organism>
<dbReference type="RefSeq" id="WP_145670946.1">
    <property type="nucleotide sequence ID" value="NZ_JABAIB010000004.1"/>
</dbReference>
<reference evidence="1 2" key="1">
    <citation type="submission" date="2019-06" db="EMBL/GenBank/DDBJ databases">
        <title>Sorghum-associated microbial communities from plants grown in Nebraska, USA.</title>
        <authorList>
            <person name="Schachtman D."/>
        </authorList>
    </citation>
    <scope>NUCLEOTIDE SEQUENCE [LARGE SCALE GENOMIC DNA]</scope>
    <source>
        <strain evidence="1 2">1209</strain>
    </source>
</reference>
<comment type="caution">
    <text evidence="1">The sequence shown here is derived from an EMBL/GenBank/DDBJ whole genome shotgun (WGS) entry which is preliminary data.</text>
</comment>
<dbReference type="AlphaFoldDB" id="A0A561PNR6"/>
<sequence length="136" mass="15595">MNKKDIWRYKSLEQLENRSWGTATEADSGLIQKCLALVKVPVVKLSASELRLLIGQSFNPTYLVPLALEILQNDVLVTAGMYPGDLLKNVLDVPATFWEEHPDLHKNLIDMMQRRSEEIETELDLPEYWRKAKAEA</sequence>
<accession>A0A561PNR6</accession>